<dbReference type="PANTHER" id="PTHR23416">
    <property type="entry name" value="SIALIC ACID SYNTHASE-RELATED"/>
    <property type="match status" value="1"/>
</dbReference>
<evidence type="ECO:0000313" key="8">
    <source>
        <dbReference type="Proteomes" id="UP000799753"/>
    </source>
</evidence>
<feature type="domain" description="Zn(2)-C6 fungal-type" evidence="5">
    <location>
        <begin position="254"/>
        <end position="317"/>
    </location>
</feature>
<feature type="compositionally biased region" description="Basic and acidic residues" evidence="4">
    <location>
        <begin position="190"/>
        <end position="201"/>
    </location>
</feature>
<dbReference type="Gene3D" id="2.160.10.10">
    <property type="entry name" value="Hexapeptide repeat proteins"/>
    <property type="match status" value="1"/>
</dbReference>
<keyword evidence="8" id="KW-1185">Reference proteome</keyword>
<keyword evidence="3" id="KW-0539">Nucleus</keyword>
<feature type="compositionally biased region" description="Polar residues" evidence="4">
    <location>
        <begin position="140"/>
        <end position="166"/>
    </location>
</feature>
<dbReference type="InterPro" id="IPR001138">
    <property type="entry name" value="Zn2Cys6_DnaBD"/>
</dbReference>
<dbReference type="InterPro" id="IPR036864">
    <property type="entry name" value="Zn2-C6_fun-type_DNA-bd_sf"/>
</dbReference>
<evidence type="ECO:0000256" key="1">
    <source>
        <dbReference type="ARBA" id="ARBA00007274"/>
    </source>
</evidence>
<feature type="compositionally biased region" description="Pro residues" evidence="4">
    <location>
        <begin position="401"/>
        <end position="422"/>
    </location>
</feature>
<dbReference type="SMART" id="SM00066">
    <property type="entry name" value="GAL4"/>
    <property type="match status" value="1"/>
</dbReference>
<organism evidence="7 8">
    <name type="scientific">Massarina eburnea CBS 473.64</name>
    <dbReference type="NCBI Taxonomy" id="1395130"/>
    <lineage>
        <taxon>Eukaryota</taxon>
        <taxon>Fungi</taxon>
        <taxon>Dikarya</taxon>
        <taxon>Ascomycota</taxon>
        <taxon>Pezizomycotina</taxon>
        <taxon>Dothideomycetes</taxon>
        <taxon>Pleosporomycetidae</taxon>
        <taxon>Pleosporales</taxon>
        <taxon>Massarineae</taxon>
        <taxon>Massarinaceae</taxon>
        <taxon>Massarina</taxon>
    </lineage>
</organism>
<feature type="region of interest" description="Disordered" evidence="4">
    <location>
        <begin position="472"/>
        <end position="518"/>
    </location>
</feature>
<dbReference type="Pfam" id="PF12464">
    <property type="entry name" value="Mac"/>
    <property type="match status" value="1"/>
</dbReference>
<dbReference type="InterPro" id="IPR011004">
    <property type="entry name" value="Trimer_LpxA-like_sf"/>
</dbReference>
<dbReference type="InterPro" id="IPR051159">
    <property type="entry name" value="Hexapeptide_acetyltransf"/>
</dbReference>
<sequence>MPAAVHAPLINHAGFMFKERNGELPAFTAVNGRTSPLSPRKLNAMNGMSAGTIHTRPYSRESPEQPQDPKAPVPSREEWGAVRPATENGHKSVSPTLSDEDESINSPTKRKRSSSAEEVRPYPDPSQEPTISRPRLDSYAPQQRGDSPNTIAQVRQLTMEHTQSRTLPPLDRTADSDRAWPPPRNGPHNNYHEAHHRDPRPMEPSSDAMNRESQHDSQVVTMEGPNGFERSSTTEMTRAGVQVDPKKRKRQFANRTKTGCGTCRRRKKKCDEAKPECKHSLPAFFSSLDYQLMISGNNCIRGGFICEGYANKIPWPKNGVQKPHPPLQAKDRYQGDHSQLYHSHGNSRESYSEQSTQSETDGARSRPIVEEQHRQQPRLGWNGGWSEPVRASYPPEQQQKQPPPQPQPPQHAPPEYSQPPPQSSHGGPPSNDQQSSAQTPPSRQHNPRIYHHTPQTMSQVVHHSPAVTAEAALHHQAQSQPQSLPHHSHAPPMAPLTAAPPVPPPSHYAPLPPRPLRSEKEKMLSGEPFQPFNAQLVDERERCKAAVYRFNNTDNPQKDIARESRDNLFRAILVARWTLAYSEPGKQTCGHFGREGVHIDAPFMCDYGYNLSIGDNVDIGTGCRFLDSGRITVGRNSSIGANVTIDTQKTPQDPKTIKGSRRSTIAAEVHIGENVHIGVNCTILAGVRIGSGAIIHPGSVVVRDVPPNSIARGPAADYV</sequence>
<dbReference type="AlphaFoldDB" id="A0A6A6RPE3"/>
<dbReference type="SUPFAM" id="SSF57701">
    <property type="entry name" value="Zn2/Cys6 DNA-binding domain"/>
    <property type="match status" value="1"/>
</dbReference>
<comment type="similarity">
    <text evidence="1">Belongs to the transferase hexapeptide repeat family.</text>
</comment>
<dbReference type="OrthoDB" id="25818at2759"/>
<dbReference type="GO" id="GO:0016407">
    <property type="term" value="F:acetyltransferase activity"/>
    <property type="evidence" value="ECO:0007669"/>
    <property type="project" value="InterPro"/>
</dbReference>
<feature type="region of interest" description="Disordered" evidence="4">
    <location>
        <begin position="317"/>
        <end position="449"/>
    </location>
</feature>
<dbReference type="SUPFAM" id="SSF51161">
    <property type="entry name" value="Trimeric LpxA-like enzymes"/>
    <property type="match status" value="1"/>
</dbReference>
<dbReference type="InterPro" id="IPR024688">
    <property type="entry name" value="Mac_dom"/>
</dbReference>
<evidence type="ECO:0000256" key="3">
    <source>
        <dbReference type="ARBA" id="ARBA00023242"/>
    </source>
</evidence>
<dbReference type="GO" id="GO:0000981">
    <property type="term" value="F:DNA-binding transcription factor activity, RNA polymerase II-specific"/>
    <property type="evidence" value="ECO:0007669"/>
    <property type="project" value="InterPro"/>
</dbReference>
<evidence type="ECO:0000259" key="5">
    <source>
        <dbReference type="SMART" id="SM00066"/>
    </source>
</evidence>
<keyword evidence="2" id="KW-0808">Transferase</keyword>
<feature type="region of interest" description="Disordered" evidence="4">
    <location>
        <begin position="30"/>
        <end position="254"/>
    </location>
</feature>
<evidence type="ECO:0000256" key="4">
    <source>
        <dbReference type="SAM" id="MobiDB-lite"/>
    </source>
</evidence>
<dbReference type="Pfam" id="PF14602">
    <property type="entry name" value="Hexapep_2"/>
    <property type="match status" value="1"/>
</dbReference>
<gene>
    <name evidence="7" type="ORF">P280DRAFT_163341</name>
</gene>
<feature type="compositionally biased region" description="Pro residues" evidence="4">
    <location>
        <begin position="492"/>
        <end position="515"/>
    </location>
</feature>
<proteinExistence type="inferred from homology"/>
<name>A0A6A6RPE3_9PLEO</name>
<accession>A0A6A6RPE3</accession>
<evidence type="ECO:0000313" key="7">
    <source>
        <dbReference type="EMBL" id="KAF2636038.1"/>
    </source>
</evidence>
<dbReference type="GO" id="GO:0008270">
    <property type="term" value="F:zinc ion binding"/>
    <property type="evidence" value="ECO:0007669"/>
    <property type="project" value="InterPro"/>
</dbReference>
<dbReference type="SMART" id="SM01266">
    <property type="entry name" value="Mac"/>
    <property type="match status" value="1"/>
</dbReference>
<feature type="domain" description="Maltose/galactoside acetyltransferase" evidence="6">
    <location>
        <begin position="520"/>
        <end position="576"/>
    </location>
</feature>
<reference evidence="7" key="1">
    <citation type="journal article" date="2020" name="Stud. Mycol.">
        <title>101 Dothideomycetes genomes: a test case for predicting lifestyles and emergence of pathogens.</title>
        <authorList>
            <person name="Haridas S."/>
            <person name="Albert R."/>
            <person name="Binder M."/>
            <person name="Bloem J."/>
            <person name="Labutti K."/>
            <person name="Salamov A."/>
            <person name="Andreopoulos B."/>
            <person name="Baker S."/>
            <person name="Barry K."/>
            <person name="Bills G."/>
            <person name="Bluhm B."/>
            <person name="Cannon C."/>
            <person name="Castanera R."/>
            <person name="Culley D."/>
            <person name="Daum C."/>
            <person name="Ezra D."/>
            <person name="Gonzalez J."/>
            <person name="Henrissat B."/>
            <person name="Kuo A."/>
            <person name="Liang C."/>
            <person name="Lipzen A."/>
            <person name="Lutzoni F."/>
            <person name="Magnuson J."/>
            <person name="Mondo S."/>
            <person name="Nolan M."/>
            <person name="Ohm R."/>
            <person name="Pangilinan J."/>
            <person name="Park H.-J."/>
            <person name="Ramirez L."/>
            <person name="Alfaro M."/>
            <person name="Sun H."/>
            <person name="Tritt A."/>
            <person name="Yoshinaga Y."/>
            <person name="Zwiers L.-H."/>
            <person name="Turgeon B."/>
            <person name="Goodwin S."/>
            <person name="Spatafora J."/>
            <person name="Crous P."/>
            <person name="Grigoriev I."/>
        </authorList>
    </citation>
    <scope>NUCLEOTIDE SEQUENCE</scope>
    <source>
        <strain evidence="7">CBS 473.64</strain>
    </source>
</reference>
<feature type="compositionally biased region" description="Polar residues" evidence="4">
    <location>
        <begin position="431"/>
        <end position="444"/>
    </location>
</feature>
<dbReference type="Proteomes" id="UP000799753">
    <property type="component" value="Unassembled WGS sequence"/>
</dbReference>
<protein>
    <submittedName>
        <fullName evidence="7">Uncharacterized protein</fullName>
    </submittedName>
</protein>
<dbReference type="InterPro" id="IPR001451">
    <property type="entry name" value="Hexapep"/>
</dbReference>
<evidence type="ECO:0000259" key="6">
    <source>
        <dbReference type="SMART" id="SM01266"/>
    </source>
</evidence>
<feature type="compositionally biased region" description="Polar residues" evidence="4">
    <location>
        <begin position="476"/>
        <end position="485"/>
    </location>
</feature>
<feature type="compositionally biased region" description="Basic and acidic residues" evidence="4">
    <location>
        <begin position="361"/>
        <end position="374"/>
    </location>
</feature>
<dbReference type="CDD" id="cd00067">
    <property type="entry name" value="GAL4"/>
    <property type="match status" value="1"/>
</dbReference>
<dbReference type="PANTHER" id="PTHR23416:SF76">
    <property type="entry name" value="ZN(II)2CYS6 TRANSCRIPTION FACTOR (EUROFUNG)"/>
    <property type="match status" value="1"/>
</dbReference>
<evidence type="ECO:0000256" key="2">
    <source>
        <dbReference type="ARBA" id="ARBA00022679"/>
    </source>
</evidence>
<dbReference type="Pfam" id="PF00132">
    <property type="entry name" value="Hexapep"/>
    <property type="match status" value="1"/>
</dbReference>
<dbReference type="EMBL" id="MU006801">
    <property type="protein sequence ID" value="KAF2636038.1"/>
    <property type="molecule type" value="Genomic_DNA"/>
</dbReference>
<dbReference type="GO" id="GO:0008374">
    <property type="term" value="F:O-acyltransferase activity"/>
    <property type="evidence" value="ECO:0007669"/>
    <property type="project" value="TreeGrafter"/>
</dbReference>